<evidence type="ECO:0000313" key="4">
    <source>
        <dbReference type="Proteomes" id="UP000251075"/>
    </source>
</evidence>
<dbReference type="InterPro" id="IPR029069">
    <property type="entry name" value="HotDog_dom_sf"/>
</dbReference>
<proteinExistence type="inferred from homology"/>
<dbReference type="PANTHER" id="PTHR31793:SF27">
    <property type="entry name" value="NOVEL THIOESTERASE SUPERFAMILY DOMAIN AND SAPOSIN A-TYPE DOMAIN CONTAINING PROTEIN (0610012H03RIK)"/>
    <property type="match status" value="1"/>
</dbReference>
<dbReference type="RefSeq" id="WP_112142328.1">
    <property type="nucleotide sequence ID" value="NZ_PGTO01000002.1"/>
</dbReference>
<comment type="caution">
    <text evidence="3">The sequence shown here is derived from an EMBL/GenBank/DDBJ whole genome shotgun (WGS) entry which is preliminary data.</text>
</comment>
<dbReference type="EMBL" id="PGTO01000002">
    <property type="protein sequence ID" value="RAU23132.1"/>
    <property type="molecule type" value="Genomic_DNA"/>
</dbReference>
<keyword evidence="2" id="KW-0378">Hydrolase</keyword>
<accession>A0A364P1B8</accession>
<evidence type="ECO:0000256" key="2">
    <source>
        <dbReference type="ARBA" id="ARBA00022801"/>
    </source>
</evidence>
<gene>
    <name evidence="3" type="ORF">CU669_02915</name>
</gene>
<evidence type="ECO:0000313" key="3">
    <source>
        <dbReference type="EMBL" id="RAU23132.1"/>
    </source>
</evidence>
<dbReference type="PANTHER" id="PTHR31793">
    <property type="entry name" value="4-HYDROXYBENZOYL-COA THIOESTERASE FAMILY MEMBER"/>
    <property type="match status" value="1"/>
</dbReference>
<organism evidence="3 4">
    <name type="scientific">Paramagnetospirillum kuznetsovii</name>
    <dbReference type="NCBI Taxonomy" id="2053833"/>
    <lineage>
        <taxon>Bacteria</taxon>
        <taxon>Pseudomonadati</taxon>
        <taxon>Pseudomonadota</taxon>
        <taxon>Alphaproteobacteria</taxon>
        <taxon>Rhodospirillales</taxon>
        <taxon>Magnetospirillaceae</taxon>
        <taxon>Paramagnetospirillum</taxon>
    </lineage>
</organism>
<dbReference type="OrthoDB" id="9799036at2"/>
<name>A0A364P1B8_9PROT</name>
<evidence type="ECO:0000256" key="1">
    <source>
        <dbReference type="ARBA" id="ARBA00005953"/>
    </source>
</evidence>
<dbReference type="GO" id="GO:0047617">
    <property type="term" value="F:fatty acyl-CoA hydrolase activity"/>
    <property type="evidence" value="ECO:0007669"/>
    <property type="project" value="TreeGrafter"/>
</dbReference>
<dbReference type="AlphaFoldDB" id="A0A364P1B8"/>
<keyword evidence="4" id="KW-1185">Reference proteome</keyword>
<dbReference type="Proteomes" id="UP000251075">
    <property type="component" value="Unassembled WGS sequence"/>
</dbReference>
<dbReference type="SUPFAM" id="SSF54637">
    <property type="entry name" value="Thioesterase/thiol ester dehydrase-isomerase"/>
    <property type="match status" value="1"/>
</dbReference>
<reference evidence="3 4" key="1">
    <citation type="submission" date="2017-11" db="EMBL/GenBank/DDBJ databases">
        <title>Draft genome sequence of magnetotactic bacterium Magnetospirillum kuznetsovii LBB-42.</title>
        <authorList>
            <person name="Grouzdev D.S."/>
            <person name="Rysina M.S."/>
            <person name="Baslerov R.V."/>
            <person name="Koziaeva V."/>
        </authorList>
    </citation>
    <scope>NUCLEOTIDE SEQUENCE [LARGE SCALE GENOMIC DNA]</scope>
    <source>
        <strain evidence="3 4">LBB-42</strain>
    </source>
</reference>
<dbReference type="CDD" id="cd00586">
    <property type="entry name" value="4HBT"/>
    <property type="match status" value="1"/>
</dbReference>
<dbReference type="InterPro" id="IPR050563">
    <property type="entry name" value="4-hydroxybenzoyl-CoA_TE"/>
</dbReference>
<dbReference type="Pfam" id="PF13279">
    <property type="entry name" value="4HBT_2"/>
    <property type="match status" value="1"/>
</dbReference>
<protein>
    <submittedName>
        <fullName evidence="3">Thioesterase</fullName>
    </submittedName>
</protein>
<dbReference type="Gene3D" id="3.10.129.10">
    <property type="entry name" value="Hotdog Thioesterase"/>
    <property type="match status" value="1"/>
</dbReference>
<comment type="similarity">
    <text evidence="1">Belongs to the 4-hydroxybenzoyl-CoA thioesterase family.</text>
</comment>
<sequence>MTEETKPDLTNPDLYHHWATDVLRYCDTDQQGHINNVAFTVFCETGRVKFLLDPKDKLNPPGTFFVIARMVLNFLREIMWPGEVRIGTATLTIGRSSFTLVHGLFVDGTCVGTSESVIVLADETTRKSTPLTEAIRQRLTEAMLRP</sequence>